<dbReference type="NCBIfam" id="NF041196">
    <property type="entry name" value="ScbR_bind_reg"/>
    <property type="match status" value="1"/>
</dbReference>
<dbReference type="EMBL" id="D32251">
    <property type="protein sequence ID" value="BAA06981.1"/>
    <property type="molecule type" value="Genomic_DNA"/>
</dbReference>
<dbReference type="InterPro" id="IPR050109">
    <property type="entry name" value="HTH-type_TetR-like_transc_reg"/>
</dbReference>
<keyword evidence="1" id="KW-0805">Transcription regulation</keyword>
<dbReference type="PANTHER" id="PTHR30055:SF234">
    <property type="entry name" value="HTH-TYPE TRANSCRIPTIONAL REGULATOR BETI"/>
    <property type="match status" value="1"/>
</dbReference>
<dbReference type="GO" id="GO:0003700">
    <property type="term" value="F:DNA-binding transcription factor activity"/>
    <property type="evidence" value="ECO:0007669"/>
    <property type="project" value="TreeGrafter"/>
</dbReference>
<reference evidence="6" key="1">
    <citation type="journal article" date="1995" name="J. Biol. Chem.">
        <title>Virginiae butanolide binding protein from Streptomyces virginiae. Evidence that VbrA is not the virginiae butanolide binding protein and reidentification of the true binding protein.</title>
        <authorList>
            <person name="Okamoto S."/>
            <person name="Nakamura K."/>
            <person name="Nihira T."/>
            <person name="Yamada Y."/>
        </authorList>
    </citation>
    <scope>NUCLEOTIDE SEQUENCE</scope>
    <source>
        <strain evidence="6">MAFF 10-06014</strain>
    </source>
</reference>
<dbReference type="InterPro" id="IPR047923">
    <property type="entry name" value="ArpA-like"/>
</dbReference>
<dbReference type="RefSeq" id="WP_051763258.1">
    <property type="nucleotide sequence ID" value="NZ_CP107872.1"/>
</dbReference>
<dbReference type="Pfam" id="PF21935">
    <property type="entry name" value="TetR_C_45"/>
    <property type="match status" value="1"/>
</dbReference>
<evidence type="ECO:0000256" key="4">
    <source>
        <dbReference type="PROSITE-ProRule" id="PRU00335"/>
    </source>
</evidence>
<dbReference type="InterPro" id="IPR054126">
    <property type="entry name" value="CprB_TetR_C"/>
</dbReference>
<proteinExistence type="predicted"/>
<sequence>MAVRHERVAVRQERAVRTRQAIVRAAASVFDEYGFEAATVAEILSRASVTKGAMYFHFASKEELARGVLAEQTLHVAVPESGSKAQELVDLTMLVAHGMLHDPILRAGTRLALDQGAVDFSDANPFGEWGDICAQLLAEAQERGEVLPHVNPKKTGDFIVGCFTGLQAVSRVTSDRQDLGHRISVMWNHVLPSIVPASMLTWIETGEERIGKVAAAAEAAEAAEASEAASDE</sequence>
<dbReference type="Gene3D" id="1.10.357.10">
    <property type="entry name" value="Tetracycline Repressor, domain 2"/>
    <property type="match status" value="1"/>
</dbReference>
<evidence type="ECO:0000259" key="5">
    <source>
        <dbReference type="PROSITE" id="PS50977"/>
    </source>
</evidence>
<evidence type="ECO:0000256" key="2">
    <source>
        <dbReference type="ARBA" id="ARBA00023125"/>
    </source>
</evidence>
<keyword evidence="3" id="KW-0804">Transcription</keyword>
<dbReference type="SMR" id="Q60011"/>
<dbReference type="InterPro" id="IPR023772">
    <property type="entry name" value="DNA-bd_HTH_TetR-type_CS"/>
</dbReference>
<dbReference type="PROSITE" id="PS50977">
    <property type="entry name" value="HTH_TETR_2"/>
    <property type="match status" value="1"/>
</dbReference>
<dbReference type="InterPro" id="IPR001647">
    <property type="entry name" value="HTH_TetR"/>
</dbReference>
<keyword evidence="2 4" id="KW-0238">DNA-binding</keyword>
<dbReference type="SUPFAM" id="SSF48498">
    <property type="entry name" value="Tetracyclin repressor-like, C-terminal domain"/>
    <property type="match status" value="1"/>
</dbReference>
<protein>
    <submittedName>
        <fullName evidence="6">Virginiae butanolide receptor</fullName>
    </submittedName>
</protein>
<gene>
    <name evidence="6" type="primary">barA</name>
</gene>
<dbReference type="GO" id="GO:0000976">
    <property type="term" value="F:transcription cis-regulatory region binding"/>
    <property type="evidence" value="ECO:0007669"/>
    <property type="project" value="TreeGrafter"/>
</dbReference>
<dbReference type="Pfam" id="PF00440">
    <property type="entry name" value="TetR_N"/>
    <property type="match status" value="1"/>
</dbReference>
<feature type="DNA-binding region" description="H-T-H motif" evidence="4">
    <location>
        <begin position="39"/>
        <end position="58"/>
    </location>
</feature>
<dbReference type="PRINTS" id="PR00455">
    <property type="entry name" value="HTHTETR"/>
</dbReference>
<evidence type="ECO:0000256" key="3">
    <source>
        <dbReference type="ARBA" id="ARBA00023163"/>
    </source>
</evidence>
<dbReference type="SUPFAM" id="SSF46689">
    <property type="entry name" value="Homeodomain-like"/>
    <property type="match status" value="1"/>
</dbReference>
<accession>Q60011</accession>
<name>Q60011_STRVG</name>
<dbReference type="PANTHER" id="PTHR30055">
    <property type="entry name" value="HTH-TYPE TRANSCRIPTIONAL REGULATOR RUTR"/>
    <property type="match status" value="1"/>
</dbReference>
<dbReference type="PIR" id="A57507">
    <property type="entry name" value="A57507"/>
</dbReference>
<evidence type="ECO:0000313" key="6">
    <source>
        <dbReference type="EMBL" id="BAA06981.1"/>
    </source>
</evidence>
<dbReference type="InterPro" id="IPR009057">
    <property type="entry name" value="Homeodomain-like_sf"/>
</dbReference>
<dbReference type="InterPro" id="IPR036271">
    <property type="entry name" value="Tet_transcr_reg_TetR-rel_C_sf"/>
</dbReference>
<organism evidence="6">
    <name type="scientific">Streptomyces virginiae</name>
    <name type="common">Streptomyces cinnamonensis</name>
    <dbReference type="NCBI Taxonomy" id="1961"/>
    <lineage>
        <taxon>Bacteria</taxon>
        <taxon>Bacillati</taxon>
        <taxon>Actinomycetota</taxon>
        <taxon>Actinomycetes</taxon>
        <taxon>Kitasatosporales</taxon>
        <taxon>Streptomycetaceae</taxon>
        <taxon>Streptomyces</taxon>
    </lineage>
</organism>
<feature type="domain" description="HTH tetR-type" evidence="5">
    <location>
        <begin position="16"/>
        <end position="76"/>
    </location>
</feature>
<dbReference type="AlphaFoldDB" id="Q60011"/>
<dbReference type="PROSITE" id="PS01081">
    <property type="entry name" value="HTH_TETR_1"/>
    <property type="match status" value="1"/>
</dbReference>
<keyword evidence="6" id="KW-0675">Receptor</keyword>
<evidence type="ECO:0000256" key="1">
    <source>
        <dbReference type="ARBA" id="ARBA00023015"/>
    </source>
</evidence>